<name>A0A0F9ALC0_9ZZZZ</name>
<accession>A0A0F9ALC0</accession>
<gene>
    <name evidence="1" type="ORF">LCGC14_2636310</name>
</gene>
<dbReference type="AlphaFoldDB" id="A0A0F9ALC0"/>
<proteinExistence type="predicted"/>
<feature type="non-terminal residue" evidence="1">
    <location>
        <position position="1"/>
    </location>
</feature>
<protein>
    <submittedName>
        <fullName evidence="1">Uncharacterized protein</fullName>
    </submittedName>
</protein>
<organism evidence="1">
    <name type="scientific">marine sediment metagenome</name>
    <dbReference type="NCBI Taxonomy" id="412755"/>
    <lineage>
        <taxon>unclassified sequences</taxon>
        <taxon>metagenomes</taxon>
        <taxon>ecological metagenomes</taxon>
    </lineage>
</organism>
<sequence>EAVHDPVLGREPDYKNARRIHYQKENIRVWPEEFSEMAVENIDWAEFLKGMAAGSKRTPLEDAAPDLLEALEAIDSLPVSTNTTIVKMHLLARTAIQKAKGGTA</sequence>
<evidence type="ECO:0000313" key="1">
    <source>
        <dbReference type="EMBL" id="KKK99080.1"/>
    </source>
</evidence>
<comment type="caution">
    <text evidence="1">The sequence shown here is derived from an EMBL/GenBank/DDBJ whole genome shotgun (WGS) entry which is preliminary data.</text>
</comment>
<dbReference type="EMBL" id="LAZR01045348">
    <property type="protein sequence ID" value="KKK99080.1"/>
    <property type="molecule type" value="Genomic_DNA"/>
</dbReference>
<reference evidence="1" key="1">
    <citation type="journal article" date="2015" name="Nature">
        <title>Complex archaea that bridge the gap between prokaryotes and eukaryotes.</title>
        <authorList>
            <person name="Spang A."/>
            <person name="Saw J.H."/>
            <person name="Jorgensen S.L."/>
            <person name="Zaremba-Niedzwiedzka K."/>
            <person name="Martijn J."/>
            <person name="Lind A.E."/>
            <person name="van Eijk R."/>
            <person name="Schleper C."/>
            <person name="Guy L."/>
            <person name="Ettema T.J."/>
        </authorList>
    </citation>
    <scope>NUCLEOTIDE SEQUENCE</scope>
</reference>